<dbReference type="PROSITE" id="PS51257">
    <property type="entry name" value="PROKAR_LIPOPROTEIN"/>
    <property type="match status" value="1"/>
</dbReference>
<evidence type="ECO:0000256" key="4">
    <source>
        <dbReference type="SAM" id="SignalP"/>
    </source>
</evidence>
<dbReference type="SUPFAM" id="SSF75005">
    <property type="entry name" value="Arabinanase/levansucrase/invertase"/>
    <property type="match status" value="1"/>
</dbReference>
<dbReference type="AlphaFoldDB" id="A0A4S4NA95"/>
<evidence type="ECO:0000313" key="5">
    <source>
        <dbReference type="EMBL" id="THH34911.1"/>
    </source>
</evidence>
<evidence type="ECO:0000313" key="6">
    <source>
        <dbReference type="Proteomes" id="UP000308528"/>
    </source>
</evidence>
<dbReference type="PANTHER" id="PTHR34106">
    <property type="entry name" value="GLYCOSIDASE"/>
    <property type="match status" value="1"/>
</dbReference>
<evidence type="ECO:0008006" key="7">
    <source>
        <dbReference type="Google" id="ProtNLM"/>
    </source>
</evidence>
<dbReference type="EMBL" id="SRSF01000014">
    <property type="protein sequence ID" value="THH34911.1"/>
    <property type="molecule type" value="Genomic_DNA"/>
</dbReference>
<dbReference type="GO" id="GO:0016757">
    <property type="term" value="F:glycosyltransferase activity"/>
    <property type="evidence" value="ECO:0007669"/>
    <property type="project" value="UniProtKB-KW"/>
</dbReference>
<evidence type="ECO:0000256" key="1">
    <source>
        <dbReference type="ARBA" id="ARBA00022676"/>
    </source>
</evidence>
<evidence type="ECO:0000256" key="3">
    <source>
        <dbReference type="ARBA" id="ARBA00024356"/>
    </source>
</evidence>
<dbReference type="RefSeq" id="WP_136460604.1">
    <property type="nucleotide sequence ID" value="NZ_SRSF01000014.1"/>
</dbReference>
<dbReference type="Proteomes" id="UP000308528">
    <property type="component" value="Unassembled WGS sequence"/>
</dbReference>
<reference evidence="5 6" key="1">
    <citation type="submission" date="2019-04" db="EMBL/GenBank/DDBJ databases">
        <title>Lewinella litorea sp. nov., isolated from a marine sand.</title>
        <authorList>
            <person name="Yoon J.-H."/>
        </authorList>
    </citation>
    <scope>NUCLEOTIDE SEQUENCE [LARGE SCALE GENOMIC DNA]</scope>
    <source>
        <strain evidence="5 6">HSMS-39</strain>
    </source>
</reference>
<dbReference type="InterPro" id="IPR023296">
    <property type="entry name" value="Glyco_hydro_beta-prop_sf"/>
</dbReference>
<accession>A0A4S4NA95</accession>
<dbReference type="Gene3D" id="2.115.10.20">
    <property type="entry name" value="Glycosyl hydrolase domain, family 43"/>
    <property type="match status" value="1"/>
</dbReference>
<dbReference type="PANTHER" id="PTHR34106:SF5">
    <property type="entry name" value="GLYCOSIDASE"/>
    <property type="match status" value="1"/>
</dbReference>
<proteinExistence type="inferred from homology"/>
<protein>
    <recommendedName>
        <fullName evidence="7">Glycosidase</fullName>
    </recommendedName>
</protein>
<dbReference type="Pfam" id="PF04041">
    <property type="entry name" value="Glyco_hydro_130"/>
    <property type="match status" value="1"/>
</dbReference>
<keyword evidence="4" id="KW-0732">Signal</keyword>
<name>A0A4S4NA95_9BACT</name>
<feature type="signal peptide" evidence="4">
    <location>
        <begin position="1"/>
        <end position="21"/>
    </location>
</feature>
<dbReference type="CDD" id="cd18610">
    <property type="entry name" value="GH130_BT3780-like"/>
    <property type="match status" value="1"/>
</dbReference>
<keyword evidence="6" id="KW-1185">Reference proteome</keyword>
<organism evidence="5 6">
    <name type="scientific">Neolewinella litorea</name>
    <dbReference type="NCBI Taxonomy" id="2562452"/>
    <lineage>
        <taxon>Bacteria</taxon>
        <taxon>Pseudomonadati</taxon>
        <taxon>Bacteroidota</taxon>
        <taxon>Saprospiria</taxon>
        <taxon>Saprospirales</taxon>
        <taxon>Lewinellaceae</taxon>
        <taxon>Neolewinella</taxon>
    </lineage>
</organism>
<comment type="caution">
    <text evidence="5">The sequence shown here is derived from an EMBL/GenBank/DDBJ whole genome shotgun (WGS) entry which is preliminary data.</text>
</comment>
<gene>
    <name evidence="5" type="ORF">E4021_17095</name>
</gene>
<comment type="similarity">
    <text evidence="3">Belongs to the glycosyl hydrolase 130 family.</text>
</comment>
<keyword evidence="1" id="KW-0328">Glycosyltransferase</keyword>
<dbReference type="OrthoDB" id="2534034at2"/>
<dbReference type="InterPro" id="IPR007184">
    <property type="entry name" value="Mannoside_phosphorylase"/>
</dbReference>
<sequence length="377" mass="41381">MRIIIYLLATAILTATGCRQTAPLPTSEATGAGDSPWLTGFEKPATNPIMRADSNYRFTDPLTGKSVKWQRADVFNPGAVVRGDSVYLFFRAEDNPRAILGRRTSRIGLAASADGINFTRRPEPVLYPAPDNNREFEEPGGCEDPRVVALEDGRYLMLYTGWNQDVARLCSATSTDLVNWTKHGPVFQEAYGGKFHDTWSKSGSVVCELNDEGQLEAVSINGKYWMYWGDAVVGLAYSDDLLDWTPVLNPDSTLYDPLPRRRGTFDSGLSEPGPPALLTDAGILVLYNGKNEEVDSLRSMAMGPGAYCGGQALFSAEDPTVLLDRMDEPFICPSLPHEVSGQYASGTTFIEGLVYFKGKWYLYYGTADSMIGVAVRD</sequence>
<evidence type="ECO:0000256" key="2">
    <source>
        <dbReference type="ARBA" id="ARBA00022679"/>
    </source>
</evidence>
<feature type="chain" id="PRO_5020799845" description="Glycosidase" evidence="4">
    <location>
        <begin position="22"/>
        <end position="377"/>
    </location>
</feature>
<keyword evidence="2" id="KW-0808">Transferase</keyword>
<dbReference type="PIRSF" id="PIRSF016202">
    <property type="entry name" value="PH1107"/>
    <property type="match status" value="1"/>
</dbReference>